<organism evidence="1">
    <name type="scientific">Albugo laibachii Nc14</name>
    <dbReference type="NCBI Taxonomy" id="890382"/>
    <lineage>
        <taxon>Eukaryota</taxon>
        <taxon>Sar</taxon>
        <taxon>Stramenopiles</taxon>
        <taxon>Oomycota</taxon>
        <taxon>Peronosporomycetes</taxon>
        <taxon>Albuginales</taxon>
        <taxon>Albuginaceae</taxon>
        <taxon>Albugo</taxon>
    </lineage>
</organism>
<name>F0WSC6_9STRA</name>
<evidence type="ECO:0000313" key="1">
    <source>
        <dbReference type="EMBL" id="CCA24246.1"/>
    </source>
</evidence>
<dbReference type="HOGENOM" id="CLU_2563180_0_0_1"/>
<reference evidence="1" key="2">
    <citation type="submission" date="2011-02" db="EMBL/GenBank/DDBJ databases">
        <authorList>
            <person name="MacLean D."/>
        </authorList>
    </citation>
    <scope>NUCLEOTIDE SEQUENCE</scope>
</reference>
<dbReference type="AlphaFoldDB" id="F0WSC6"/>
<dbReference type="EMBL" id="FR824374">
    <property type="protein sequence ID" value="CCA25883.1"/>
    <property type="molecule type" value="Genomic_DNA"/>
</dbReference>
<gene>
    <name evidence="1" type="primary">AlNc14C229G9266</name>
    <name evidence="2" type="synonym">AlNc14C329G10670</name>
    <name evidence="1" type="ORF">ALNC14_103900</name>
    <name evidence="2" type="ORF">ALNC14_120270</name>
</gene>
<protein>
    <submittedName>
        <fullName evidence="1">AlNc14C229G9266 protein</fullName>
    </submittedName>
    <submittedName>
        <fullName evidence="2">AlNc14C329G10670 protein</fullName>
    </submittedName>
</protein>
<sequence length="82" mass="9923">MTQVRVTKDAKKRWMIPDPFHFEDFDLRVESGLEMGSKTIKLFRPPKNALILSIFYTLQSYLRHQKHYECYKTRCFSSMMQK</sequence>
<evidence type="ECO:0000313" key="2">
    <source>
        <dbReference type="EMBL" id="CCA25883.1"/>
    </source>
</evidence>
<accession>F0WSC6</accession>
<reference evidence="1" key="1">
    <citation type="journal article" date="2011" name="PLoS Biol.">
        <title>Gene gain and loss during evolution of obligate parasitism in the white rust pathogen of Arabidopsis thaliana.</title>
        <authorList>
            <person name="Kemen E."/>
            <person name="Gardiner A."/>
            <person name="Schultz-Larsen T."/>
            <person name="Kemen A.C."/>
            <person name="Balmuth A.L."/>
            <person name="Robert-Seilaniantz A."/>
            <person name="Bailey K."/>
            <person name="Holub E."/>
            <person name="Studholme D.J."/>
            <person name="Maclean D."/>
            <person name="Jones J.D."/>
        </authorList>
    </citation>
    <scope>NUCLEOTIDE SEQUENCE</scope>
</reference>
<proteinExistence type="predicted"/>
<dbReference type="EMBL" id="FR824274">
    <property type="protein sequence ID" value="CCA24246.1"/>
    <property type="molecule type" value="Genomic_DNA"/>
</dbReference>